<dbReference type="SUPFAM" id="SSF52540">
    <property type="entry name" value="P-loop containing nucleoside triphosphate hydrolases"/>
    <property type="match status" value="1"/>
</dbReference>
<dbReference type="CDD" id="cd03241">
    <property type="entry name" value="ABC_RecN"/>
    <property type="match status" value="2"/>
</dbReference>
<keyword evidence="5 9" id="KW-0227">DNA damage</keyword>
<dbReference type="GO" id="GO:0005524">
    <property type="term" value="F:ATP binding"/>
    <property type="evidence" value="ECO:0007669"/>
    <property type="project" value="UniProtKB-KW"/>
</dbReference>
<dbReference type="Pfam" id="PF02463">
    <property type="entry name" value="SMC_N"/>
    <property type="match status" value="1"/>
</dbReference>
<dbReference type="InterPro" id="IPR003395">
    <property type="entry name" value="RecF/RecN/SMC_N"/>
</dbReference>
<dbReference type="GO" id="GO:0009432">
    <property type="term" value="P:SOS response"/>
    <property type="evidence" value="ECO:0007669"/>
    <property type="project" value="TreeGrafter"/>
</dbReference>
<dbReference type="InterPro" id="IPR027417">
    <property type="entry name" value="P-loop_NTPase"/>
</dbReference>
<dbReference type="RefSeq" id="WP_136005444.1">
    <property type="nucleotide sequence ID" value="NZ_SRYR01000001.1"/>
</dbReference>
<dbReference type="OrthoDB" id="9806954at2"/>
<feature type="coiled-coil region" evidence="10">
    <location>
        <begin position="246"/>
        <end position="290"/>
    </location>
</feature>
<evidence type="ECO:0000259" key="11">
    <source>
        <dbReference type="Pfam" id="PF02463"/>
    </source>
</evidence>
<dbReference type="GO" id="GO:0043590">
    <property type="term" value="C:bacterial nucleoid"/>
    <property type="evidence" value="ECO:0007669"/>
    <property type="project" value="TreeGrafter"/>
</dbReference>
<evidence type="ECO:0000256" key="9">
    <source>
        <dbReference type="PIRNR" id="PIRNR003128"/>
    </source>
</evidence>
<name>A0A4V6RDV2_9CLOT</name>
<keyword evidence="6" id="KW-0067">ATP-binding</keyword>
<accession>A0A4V6RDV2</accession>
<dbReference type="GO" id="GO:0006281">
    <property type="term" value="P:DNA repair"/>
    <property type="evidence" value="ECO:0007669"/>
    <property type="project" value="UniProtKB-KW"/>
</dbReference>
<dbReference type="Gene3D" id="3.40.50.300">
    <property type="entry name" value="P-loop containing nucleotide triphosphate hydrolases"/>
    <property type="match status" value="2"/>
</dbReference>
<dbReference type="AlphaFoldDB" id="A0A4V6RDV2"/>
<evidence type="ECO:0000256" key="1">
    <source>
        <dbReference type="ARBA" id="ARBA00003618"/>
    </source>
</evidence>
<evidence type="ECO:0000256" key="8">
    <source>
        <dbReference type="ARBA" id="ARBA00033408"/>
    </source>
</evidence>
<dbReference type="PIRSF" id="PIRSF003128">
    <property type="entry name" value="RecN"/>
    <property type="match status" value="1"/>
</dbReference>
<sequence>MLLQLNIKNFALIRELSIDFKKGFNILSGETGAGKSILIDTIDYVLGGKFSKDLIRYGEDKTFVEAVFSIENEDIYEVLNELDITDEILIISRETTISGKSIIKINGKSIVLSYLKRIREKLLDIHGQHQNQNLLNKAYHILYLDDFIGNELTDNLKTFQEYQSEYNSINEKIKELNGNTDREKLIDYVKFQIDDIEKANLRIDEEENLKEEFNLLSNAEKISLALSKSYGILESPMEGISVVEGISKVVNELSRVEAHLDKIKEKREKVEESLYNLEEISRELRDMSSEIYYDEFELEKINSRIYEISLYKKKYGESIEEILNYLDKLKKQYDELVNSEEIINELNNKKIKIEEKMKSVSEVMHNIRVEKASLLEEKIKSELNYVGMEKAEIKILIEKSNSFNQRGFDDVIFMISTNPGEPLKVLEKVVSGGELSRIMLAIKCVFVDKDRIPTLIFDEIDTGISGTIAKRVGEKMYEVSVNHQVLCITHLPQISALSDCHYFVSKDVENGKTYTKIRTLNKYEKIKEIAKMTSGDDVSDVTLENASEMVAFADLKKEEIKKMLMINT</sequence>
<evidence type="ECO:0000313" key="12">
    <source>
        <dbReference type="EMBL" id="TGY44330.1"/>
    </source>
</evidence>
<evidence type="ECO:0000256" key="3">
    <source>
        <dbReference type="ARBA" id="ARBA00021315"/>
    </source>
</evidence>
<feature type="domain" description="RecF/RecN/SMC N-terminal" evidence="11">
    <location>
        <begin position="2"/>
        <end position="504"/>
    </location>
</feature>
<organism evidence="12 13">
    <name type="scientific">Clostridium sartagoforme</name>
    <dbReference type="NCBI Taxonomy" id="84031"/>
    <lineage>
        <taxon>Bacteria</taxon>
        <taxon>Bacillati</taxon>
        <taxon>Bacillota</taxon>
        <taxon>Clostridia</taxon>
        <taxon>Eubacteriales</taxon>
        <taxon>Clostridiaceae</taxon>
        <taxon>Clostridium</taxon>
    </lineage>
</organism>
<comment type="function">
    <text evidence="1 9">May be involved in recombinational repair of damaged DNA.</text>
</comment>
<feature type="coiled-coil region" evidence="10">
    <location>
        <begin position="159"/>
        <end position="216"/>
    </location>
</feature>
<keyword evidence="4" id="KW-0547">Nucleotide-binding</keyword>
<protein>
    <recommendedName>
        <fullName evidence="3 9">DNA repair protein RecN</fullName>
    </recommendedName>
    <alternativeName>
        <fullName evidence="8 9">Recombination protein N</fullName>
    </alternativeName>
</protein>
<dbReference type="NCBIfam" id="TIGR00634">
    <property type="entry name" value="recN"/>
    <property type="match status" value="1"/>
</dbReference>
<keyword evidence="10" id="KW-0175">Coiled coil</keyword>
<comment type="similarity">
    <text evidence="2 9">Belongs to the RecN family.</text>
</comment>
<reference evidence="12 13" key="1">
    <citation type="submission" date="2019-04" db="EMBL/GenBank/DDBJ databases">
        <title>Microbes associate with the intestines of laboratory mice.</title>
        <authorList>
            <person name="Navarre W."/>
            <person name="Wong E."/>
            <person name="Huang K."/>
            <person name="Tropini C."/>
            <person name="Ng K."/>
            <person name="Yu B."/>
        </authorList>
    </citation>
    <scope>NUCLEOTIDE SEQUENCE [LARGE SCALE GENOMIC DNA]</scope>
    <source>
        <strain evidence="12 13">NM50_B9-20</strain>
    </source>
</reference>
<evidence type="ECO:0000256" key="4">
    <source>
        <dbReference type="ARBA" id="ARBA00022741"/>
    </source>
</evidence>
<evidence type="ECO:0000313" key="13">
    <source>
        <dbReference type="Proteomes" id="UP000306888"/>
    </source>
</evidence>
<evidence type="ECO:0000256" key="7">
    <source>
        <dbReference type="ARBA" id="ARBA00023204"/>
    </source>
</evidence>
<keyword evidence="7 9" id="KW-0234">DNA repair</keyword>
<evidence type="ECO:0000256" key="6">
    <source>
        <dbReference type="ARBA" id="ARBA00022840"/>
    </source>
</evidence>
<feature type="coiled-coil region" evidence="10">
    <location>
        <begin position="319"/>
        <end position="363"/>
    </location>
</feature>
<dbReference type="PANTHER" id="PTHR11059">
    <property type="entry name" value="DNA REPAIR PROTEIN RECN"/>
    <property type="match status" value="1"/>
</dbReference>
<dbReference type="EMBL" id="SRYR01000001">
    <property type="protein sequence ID" value="TGY44330.1"/>
    <property type="molecule type" value="Genomic_DNA"/>
</dbReference>
<evidence type="ECO:0000256" key="5">
    <source>
        <dbReference type="ARBA" id="ARBA00022763"/>
    </source>
</evidence>
<proteinExistence type="inferred from homology"/>
<keyword evidence="13" id="KW-1185">Reference proteome</keyword>
<dbReference type="GO" id="GO:0006310">
    <property type="term" value="P:DNA recombination"/>
    <property type="evidence" value="ECO:0007669"/>
    <property type="project" value="InterPro"/>
</dbReference>
<dbReference type="FunFam" id="3.40.50.300:FF:000356">
    <property type="entry name" value="DNA repair protein RecN"/>
    <property type="match status" value="1"/>
</dbReference>
<evidence type="ECO:0000256" key="2">
    <source>
        <dbReference type="ARBA" id="ARBA00009441"/>
    </source>
</evidence>
<evidence type="ECO:0000256" key="10">
    <source>
        <dbReference type="SAM" id="Coils"/>
    </source>
</evidence>
<gene>
    <name evidence="12" type="primary">recN</name>
    <name evidence="12" type="ORF">E5347_05840</name>
</gene>
<dbReference type="Proteomes" id="UP000306888">
    <property type="component" value="Unassembled WGS sequence"/>
</dbReference>
<dbReference type="InterPro" id="IPR004604">
    <property type="entry name" value="DNA_recomb/repair_RecN"/>
</dbReference>
<comment type="caution">
    <text evidence="12">The sequence shown here is derived from an EMBL/GenBank/DDBJ whole genome shotgun (WGS) entry which is preliminary data.</text>
</comment>
<dbReference type="PANTHER" id="PTHR11059:SF0">
    <property type="entry name" value="DNA REPAIR PROTEIN RECN"/>
    <property type="match status" value="1"/>
</dbReference>